<dbReference type="PANTHER" id="PTHR13774">
    <property type="entry name" value="PHENAZINE BIOSYNTHESIS PROTEIN"/>
    <property type="match status" value="1"/>
</dbReference>
<comment type="similarity">
    <text evidence="1">Belongs to the PhzF family.</text>
</comment>
<dbReference type="EMBL" id="BLJN01000005">
    <property type="protein sequence ID" value="GFE83077.1"/>
    <property type="molecule type" value="Genomic_DNA"/>
</dbReference>
<dbReference type="RefSeq" id="WP_161814688.1">
    <property type="nucleotide sequence ID" value="NZ_BLJN01000005.1"/>
</dbReference>
<feature type="active site" evidence="2">
    <location>
        <position position="49"/>
    </location>
</feature>
<keyword evidence="4" id="KW-1185">Reference proteome</keyword>
<name>A0A829YIE7_9GAMM</name>
<dbReference type="GO" id="GO:0005737">
    <property type="term" value="C:cytoplasm"/>
    <property type="evidence" value="ECO:0007669"/>
    <property type="project" value="TreeGrafter"/>
</dbReference>
<gene>
    <name evidence="3" type="ORF">GCM10011487_50770</name>
</gene>
<dbReference type="Pfam" id="PF02567">
    <property type="entry name" value="PhzC-PhzF"/>
    <property type="match status" value="1"/>
</dbReference>
<dbReference type="PIRSF" id="PIRSF016184">
    <property type="entry name" value="PhzC_PhzF"/>
    <property type="match status" value="1"/>
</dbReference>
<evidence type="ECO:0000313" key="4">
    <source>
        <dbReference type="Proteomes" id="UP000445000"/>
    </source>
</evidence>
<protein>
    <recommendedName>
        <fullName evidence="5">PhzF family phenazine biosynthesis protein</fullName>
    </recommendedName>
</protein>
<dbReference type="NCBIfam" id="TIGR00654">
    <property type="entry name" value="PhzF_family"/>
    <property type="match status" value="1"/>
</dbReference>
<reference evidence="4" key="1">
    <citation type="submission" date="2020-01" db="EMBL/GenBank/DDBJ databases">
        <title>'Steroidobacter agaridevorans' sp. nov., agar-degrading bacteria isolated from rhizosphere soils.</title>
        <authorList>
            <person name="Ikenaga M."/>
            <person name="Kataoka M."/>
            <person name="Murouchi A."/>
            <person name="Katsuragi S."/>
            <person name="Sakai M."/>
        </authorList>
    </citation>
    <scope>NUCLEOTIDE SEQUENCE [LARGE SCALE GENOMIC DNA]</scope>
    <source>
        <strain evidence="4">YU21-B</strain>
    </source>
</reference>
<evidence type="ECO:0008006" key="5">
    <source>
        <dbReference type="Google" id="ProtNLM"/>
    </source>
</evidence>
<dbReference type="SUPFAM" id="SSF54506">
    <property type="entry name" value="Diaminopimelate epimerase-like"/>
    <property type="match status" value="1"/>
</dbReference>
<dbReference type="Gene3D" id="3.10.310.10">
    <property type="entry name" value="Diaminopimelate Epimerase, Chain A, domain 1"/>
    <property type="match status" value="2"/>
</dbReference>
<dbReference type="InterPro" id="IPR003719">
    <property type="entry name" value="Phenazine_PhzF-like"/>
</dbReference>
<dbReference type="PANTHER" id="PTHR13774:SF32">
    <property type="entry name" value="ANTISENSE-ENHANCING SEQUENCE 1"/>
    <property type="match status" value="1"/>
</dbReference>
<accession>A0A829YIE7</accession>
<dbReference type="GO" id="GO:0016853">
    <property type="term" value="F:isomerase activity"/>
    <property type="evidence" value="ECO:0007669"/>
    <property type="project" value="TreeGrafter"/>
</dbReference>
<proteinExistence type="inferred from homology"/>
<sequence>MRSLNFRIVNVFTFNGGTLTGNPLCVFEDARGLDTETMQALARQFNLSETTFIQPSSPANAHVRIFTPSYEMPFAGHPTLGTAFVCRELGLGGDRLRLEMKAGIIPVEAQGNRWTLQANQPTWRACEASRETLAAMLGLETSDIGEQPLWIKAGKEQLVIPLTSEAAVRRALPRPDLFGAVKSEDGHSMAYIFAPPADGRTLARFFFPDGPAILEDPATGSATANFGGWWLATNQPLPCQLQISQGEYVARPSTLYLQVDSQRRILVSGDVIEIARGTLQL</sequence>
<dbReference type="AlphaFoldDB" id="A0A829YIE7"/>
<organism evidence="3 4">
    <name type="scientific">Steroidobacter agaridevorans</name>
    <dbReference type="NCBI Taxonomy" id="2695856"/>
    <lineage>
        <taxon>Bacteria</taxon>
        <taxon>Pseudomonadati</taxon>
        <taxon>Pseudomonadota</taxon>
        <taxon>Gammaproteobacteria</taxon>
        <taxon>Steroidobacterales</taxon>
        <taxon>Steroidobacteraceae</taxon>
        <taxon>Steroidobacter</taxon>
    </lineage>
</organism>
<evidence type="ECO:0000256" key="2">
    <source>
        <dbReference type="PIRSR" id="PIRSR016184-1"/>
    </source>
</evidence>
<comment type="caution">
    <text evidence="3">The sequence shown here is derived from an EMBL/GenBank/DDBJ whole genome shotgun (WGS) entry which is preliminary data.</text>
</comment>
<evidence type="ECO:0000313" key="3">
    <source>
        <dbReference type="EMBL" id="GFE83077.1"/>
    </source>
</evidence>
<dbReference type="Proteomes" id="UP000445000">
    <property type="component" value="Unassembled WGS sequence"/>
</dbReference>
<evidence type="ECO:0000256" key="1">
    <source>
        <dbReference type="ARBA" id="ARBA00008270"/>
    </source>
</evidence>